<evidence type="ECO:0000313" key="5">
    <source>
        <dbReference type="Proteomes" id="UP000682892"/>
    </source>
</evidence>
<feature type="domain" description="Large ribosomal subunit protein eL20" evidence="3">
    <location>
        <begin position="72"/>
        <end position="98"/>
    </location>
</feature>
<dbReference type="InterPro" id="IPR023573">
    <property type="entry name" value="Ribosomal_eL20_dom"/>
</dbReference>
<dbReference type="SUPFAM" id="SSF160374">
    <property type="entry name" value="RplX-like"/>
    <property type="match status" value="1"/>
</dbReference>
<dbReference type="OMA" id="TVACKNT"/>
<dbReference type="EMBL" id="CH477696">
    <property type="protein sequence ID" value="EAT37135.1"/>
    <property type="molecule type" value="Genomic_DNA"/>
</dbReference>
<gene>
    <name evidence="4" type="ORF">AaeL_AAEL010830</name>
</gene>
<accession>Q16RU9</accession>
<reference evidence="4" key="1">
    <citation type="submission" date="2005-10" db="EMBL/GenBank/DDBJ databases">
        <authorList>
            <person name="Loftus B.J."/>
            <person name="Nene V.M."/>
            <person name="Hannick L.I."/>
            <person name="Bidwell S."/>
            <person name="Haas B."/>
            <person name="Amedeo P."/>
            <person name="Orvis J."/>
            <person name="Wortman J.R."/>
            <person name="White O.R."/>
            <person name="Salzberg S."/>
            <person name="Shumway M."/>
            <person name="Koo H."/>
            <person name="Zhao Y."/>
            <person name="Holmes M."/>
            <person name="Miller J."/>
            <person name="Schatz M."/>
            <person name="Pop M."/>
            <person name="Pai G."/>
            <person name="Utterback T."/>
            <person name="Rogers Y.-H."/>
            <person name="Kravitz S."/>
            <person name="Fraser C.M."/>
        </authorList>
    </citation>
    <scope>NUCLEOTIDE SEQUENCE</scope>
    <source>
        <strain evidence="4">Liverpool</strain>
    </source>
</reference>
<dbReference type="HOGENOM" id="CLU_080773_3_0_1"/>
<dbReference type="PhylomeDB" id="Q16RU9"/>
<evidence type="ECO:0000313" key="4">
    <source>
        <dbReference type="EMBL" id="EAT37135.1"/>
    </source>
</evidence>
<reference evidence="4" key="2">
    <citation type="journal article" date="2007" name="Science">
        <title>Genome sequence of Aedes aegypti, a major arbovirus vector.</title>
        <authorList>
            <person name="Nene V."/>
            <person name="Wortman J.R."/>
            <person name="Lawson D."/>
            <person name="Haas B."/>
            <person name="Kodira C."/>
            <person name="Tu Z.J."/>
            <person name="Loftus B."/>
            <person name="Xi Z."/>
            <person name="Megy K."/>
            <person name="Grabherr M."/>
            <person name="Ren Q."/>
            <person name="Zdobnov E.M."/>
            <person name="Lobo N.F."/>
            <person name="Campbell K.S."/>
            <person name="Brown S.E."/>
            <person name="Bonaldo M.F."/>
            <person name="Zhu J."/>
            <person name="Sinkins S.P."/>
            <person name="Hogenkamp D.G."/>
            <person name="Amedeo P."/>
            <person name="Arensburger P."/>
            <person name="Atkinson P.W."/>
            <person name="Bidwell S."/>
            <person name="Biedler J."/>
            <person name="Birney E."/>
            <person name="Bruggner R.V."/>
            <person name="Costas J."/>
            <person name="Coy M.R."/>
            <person name="Crabtree J."/>
            <person name="Crawford M."/>
            <person name="Debruyn B."/>
            <person name="Decaprio D."/>
            <person name="Eiglmeier K."/>
            <person name="Eisenstadt E."/>
            <person name="El-Dorry H."/>
            <person name="Gelbart W.M."/>
            <person name="Gomes S.L."/>
            <person name="Hammond M."/>
            <person name="Hannick L.I."/>
            <person name="Hogan J.R."/>
            <person name="Holmes M.H."/>
            <person name="Jaffe D."/>
            <person name="Johnston J.S."/>
            <person name="Kennedy R.C."/>
            <person name="Koo H."/>
            <person name="Kravitz S."/>
            <person name="Kriventseva E.V."/>
            <person name="Kulp D."/>
            <person name="Labutti K."/>
            <person name="Lee E."/>
            <person name="Li S."/>
            <person name="Lovin D.D."/>
            <person name="Mao C."/>
            <person name="Mauceli E."/>
            <person name="Menck C.F."/>
            <person name="Miller J.R."/>
            <person name="Montgomery P."/>
            <person name="Mori A."/>
            <person name="Nascimento A.L."/>
            <person name="Naveira H.F."/>
            <person name="Nusbaum C."/>
            <person name="O'leary S."/>
            <person name="Orvis J."/>
            <person name="Pertea M."/>
            <person name="Quesneville H."/>
            <person name="Reidenbach K.R."/>
            <person name="Rogers Y.H."/>
            <person name="Roth C.W."/>
            <person name="Schneider J.R."/>
            <person name="Schatz M."/>
            <person name="Shumway M."/>
            <person name="Stanke M."/>
            <person name="Stinson E.O."/>
            <person name="Tubio J.M."/>
            <person name="Vanzee J.P."/>
            <person name="Verjovski-Almeida S."/>
            <person name="Werner D."/>
            <person name="White O."/>
            <person name="Wyder S."/>
            <person name="Zeng Q."/>
            <person name="Zhao Q."/>
            <person name="Zhao Y."/>
            <person name="Hill C.A."/>
            <person name="Raikhel A.S."/>
            <person name="Soares M.B."/>
            <person name="Knudson D.L."/>
            <person name="Lee N.H."/>
            <person name="Galagan J."/>
            <person name="Salzberg S.L."/>
            <person name="Paulsen I.T."/>
            <person name="Dimopoulos G."/>
            <person name="Collins F.H."/>
            <person name="Birren B."/>
            <person name="Fraser-Liggett C.M."/>
            <person name="Severson D.W."/>
        </authorList>
    </citation>
    <scope>NUCLEOTIDE SEQUENCE [LARGE SCALE GENOMIC DNA]</scope>
    <source>
        <strain evidence="4">Liverpool</strain>
    </source>
</reference>
<organism evidence="4 5">
    <name type="scientific">Aedes aegypti</name>
    <name type="common">Yellowfever mosquito</name>
    <name type="synonym">Culex aegypti</name>
    <dbReference type="NCBI Taxonomy" id="7159"/>
    <lineage>
        <taxon>Eukaryota</taxon>
        <taxon>Metazoa</taxon>
        <taxon>Ecdysozoa</taxon>
        <taxon>Arthropoda</taxon>
        <taxon>Hexapoda</taxon>
        <taxon>Insecta</taxon>
        <taxon>Pterygota</taxon>
        <taxon>Neoptera</taxon>
        <taxon>Endopterygota</taxon>
        <taxon>Diptera</taxon>
        <taxon>Nematocera</taxon>
        <taxon>Culicoidea</taxon>
        <taxon>Culicidae</taxon>
        <taxon>Culicinae</taxon>
        <taxon>Aedini</taxon>
        <taxon>Aedes</taxon>
        <taxon>Stegomyia</taxon>
    </lineage>
</organism>
<dbReference type="STRING" id="7159.Q16RU9"/>
<evidence type="ECO:0000256" key="1">
    <source>
        <dbReference type="ARBA" id="ARBA00035220"/>
    </source>
</evidence>
<reference evidence="4" key="3">
    <citation type="submission" date="2012-09" db="EMBL/GenBank/DDBJ databases">
        <authorList>
            <consortium name="VectorBase"/>
        </authorList>
    </citation>
    <scope>NUCLEOTIDE SEQUENCE</scope>
    <source>
        <strain evidence="4">Liverpool</strain>
    </source>
</reference>
<sequence length="142" mass="17107">KDRNPPLFKKNILAPNQIVTKCRFWYFLWQQRKLEETTGEIVSVKRIMVKTPVLVMKFDICLRNDFGSETHKVITQCYSDTVSRHRTRAHSIQIIKVESVKASMTRRVHHKQFHDSKICFLLVRRYHHKHYRKLFSFHQPST</sequence>
<dbReference type="AlphaFoldDB" id="Q16RU9"/>
<dbReference type="eggNOG" id="KOG0829">
    <property type="taxonomic scope" value="Eukaryota"/>
</dbReference>
<protein>
    <recommendedName>
        <fullName evidence="1">Large ribosomal subunit protein eL20</fullName>
    </recommendedName>
    <alternativeName>
        <fullName evidence="2">60S ribosomal protein L18a</fullName>
    </alternativeName>
</protein>
<dbReference type="GO" id="GO:0003735">
    <property type="term" value="F:structural constituent of ribosome"/>
    <property type="evidence" value="ECO:0007669"/>
    <property type="project" value="InterPro"/>
</dbReference>
<dbReference type="GO" id="GO:0005840">
    <property type="term" value="C:ribosome"/>
    <property type="evidence" value="ECO:0007669"/>
    <property type="project" value="InterPro"/>
</dbReference>
<dbReference type="Gene3D" id="3.10.20.10">
    <property type="match status" value="2"/>
</dbReference>
<dbReference type="PaxDb" id="7159-AAEL010830-PA"/>
<proteinExistence type="predicted"/>
<dbReference type="Pfam" id="PF01775">
    <property type="entry name" value="Ribosomal_L18A"/>
    <property type="match status" value="1"/>
</dbReference>
<dbReference type="Proteomes" id="UP000682892">
    <property type="component" value="Unassembled WGS sequence"/>
</dbReference>
<dbReference type="VEuPathDB" id="VectorBase:AAEL006785"/>
<name>Q16RU9_AEDAE</name>
<evidence type="ECO:0000259" key="3">
    <source>
        <dbReference type="Pfam" id="PF01775"/>
    </source>
</evidence>
<dbReference type="PANTHER" id="PTHR10052">
    <property type="entry name" value="60S RIBOSOMAL PROTEIN L18A"/>
    <property type="match status" value="1"/>
</dbReference>
<evidence type="ECO:0000256" key="2">
    <source>
        <dbReference type="ARBA" id="ARBA00035392"/>
    </source>
</evidence>
<dbReference type="InterPro" id="IPR021138">
    <property type="entry name" value="Ribosomal_eL20_eukaryotes"/>
</dbReference>
<dbReference type="GO" id="GO:0006412">
    <property type="term" value="P:translation"/>
    <property type="evidence" value="ECO:0007669"/>
    <property type="project" value="InterPro"/>
</dbReference>
<feature type="non-terminal residue" evidence="4">
    <location>
        <position position="1"/>
    </location>
</feature>